<dbReference type="InterPro" id="IPR006311">
    <property type="entry name" value="TAT_signal"/>
</dbReference>
<dbReference type="STRING" id="53254.SAMN05660750_02399"/>
<dbReference type="Pfam" id="PF09084">
    <property type="entry name" value="NMT1"/>
    <property type="match status" value="1"/>
</dbReference>
<name>A0A0Q3I8Y5_9HYPH</name>
<evidence type="ECO:0000259" key="1">
    <source>
        <dbReference type="Pfam" id="PF09084"/>
    </source>
</evidence>
<dbReference type="AlphaFoldDB" id="A0A0Q3I8Y5"/>
<evidence type="ECO:0000313" key="4">
    <source>
        <dbReference type="Proteomes" id="UP000051562"/>
    </source>
</evidence>
<dbReference type="PANTHER" id="PTHR30024">
    <property type="entry name" value="ALIPHATIC SULFONATES-BINDING PROTEIN-RELATED"/>
    <property type="match status" value="1"/>
</dbReference>
<feature type="domain" description="SsuA/THI5-like" evidence="1">
    <location>
        <begin position="63"/>
        <end position="274"/>
    </location>
</feature>
<accession>A0A0Q3I8Y5</accession>
<dbReference type="SUPFAM" id="SSF53850">
    <property type="entry name" value="Periplasmic binding protein-like II"/>
    <property type="match status" value="1"/>
</dbReference>
<dbReference type="OrthoDB" id="9771642at2"/>
<dbReference type="PROSITE" id="PS51318">
    <property type="entry name" value="TAT"/>
    <property type="match status" value="1"/>
</dbReference>
<protein>
    <submittedName>
        <fullName evidence="2">ABC transporter substrate-binding protein</fullName>
    </submittedName>
    <submittedName>
        <fullName evidence="3">NitT/TauT family transport system substrate-binding protein</fullName>
    </submittedName>
</protein>
<proteinExistence type="predicted"/>
<dbReference type="EMBL" id="FUYX01000005">
    <property type="protein sequence ID" value="SKB79501.1"/>
    <property type="molecule type" value="Genomic_DNA"/>
</dbReference>
<dbReference type="EMBL" id="LMAR01000023">
    <property type="protein sequence ID" value="KQK31463.1"/>
    <property type="molecule type" value="Genomic_DNA"/>
</dbReference>
<evidence type="ECO:0000313" key="5">
    <source>
        <dbReference type="Proteomes" id="UP000190130"/>
    </source>
</evidence>
<keyword evidence="4" id="KW-1185">Reference proteome</keyword>
<organism evidence="2 4">
    <name type="scientific">Bosea thiooxidans</name>
    <dbReference type="NCBI Taxonomy" id="53254"/>
    <lineage>
        <taxon>Bacteria</taxon>
        <taxon>Pseudomonadati</taxon>
        <taxon>Pseudomonadota</taxon>
        <taxon>Alphaproteobacteria</taxon>
        <taxon>Hyphomicrobiales</taxon>
        <taxon>Boseaceae</taxon>
        <taxon>Bosea</taxon>
    </lineage>
</organism>
<dbReference type="Gene3D" id="3.40.190.10">
    <property type="entry name" value="Periplasmic binding protein-like II"/>
    <property type="match status" value="2"/>
</dbReference>
<dbReference type="Proteomes" id="UP000190130">
    <property type="component" value="Unassembled WGS sequence"/>
</dbReference>
<dbReference type="PANTHER" id="PTHR30024:SF21">
    <property type="entry name" value="ABC TRANSPORTER SUBSTRATE-BINDING PROTEIN"/>
    <property type="match status" value="1"/>
</dbReference>
<gene>
    <name evidence="2" type="ORF">ARD30_03410</name>
    <name evidence="3" type="ORF">SAMN05660750_02399</name>
</gene>
<dbReference type="Proteomes" id="UP000051562">
    <property type="component" value="Unassembled WGS sequence"/>
</dbReference>
<dbReference type="InterPro" id="IPR015168">
    <property type="entry name" value="SsuA/THI5"/>
</dbReference>
<reference evidence="3 5" key="2">
    <citation type="submission" date="2017-02" db="EMBL/GenBank/DDBJ databases">
        <authorList>
            <person name="Peterson S.W."/>
        </authorList>
    </citation>
    <scope>NUCLEOTIDE SEQUENCE [LARGE SCALE GENOMIC DNA]</scope>
    <source>
        <strain evidence="3 5">DSM 9653</strain>
    </source>
</reference>
<evidence type="ECO:0000313" key="2">
    <source>
        <dbReference type="EMBL" id="KQK31463.1"/>
    </source>
</evidence>
<dbReference type="RefSeq" id="WP_055727229.1">
    <property type="nucleotide sequence ID" value="NZ_FUYX01000005.1"/>
</dbReference>
<sequence>MTEAATETDRHGLDRRTLLRGAALGGLALPLGALAAGQSRAQPAAGKLTKIKFATNSVAPCLSPVYLAKDKGLYEKYGLDVELIDFGGPTENLLEALATGKADAGVGMALRWLKALEAGFDVKITAGSHGGCTRLVALETANIRNLADLKGKTIGITDLNSPGKHFFSILLHKEGLDPVRDVEWRQYPIAALPIAAEKGEVHAVADGDPNAYLWLKRGGWVQIASNLDHGFENRVCCIIGVRGSLVRDDPKVATALNRAVLEAHDWTVAKPEDAGHSFARFAPKHVTPEDIIGILKGQTHNHRPVGTELKRELALYAEELRSVRVFKASTDPKTFAEKVYADVFSA</sequence>
<evidence type="ECO:0000313" key="3">
    <source>
        <dbReference type="EMBL" id="SKB79501.1"/>
    </source>
</evidence>
<reference evidence="2 4" key="1">
    <citation type="submission" date="2015-10" db="EMBL/GenBank/DDBJ databases">
        <title>Draft genome of Bosea thiooxidans.</title>
        <authorList>
            <person name="Wang X."/>
        </authorList>
    </citation>
    <scope>NUCLEOTIDE SEQUENCE [LARGE SCALE GENOMIC DNA]</scope>
    <source>
        <strain evidence="2 4">CGMCC 9174</strain>
    </source>
</reference>